<dbReference type="InterPro" id="IPR001537">
    <property type="entry name" value="SpoU_MeTrfase"/>
</dbReference>
<dbReference type="CDD" id="cd18095">
    <property type="entry name" value="SpoU-like_rRNA-MTase"/>
    <property type="match status" value="1"/>
</dbReference>
<gene>
    <name evidence="5" type="ORF">O970_03840</name>
</gene>
<feature type="compositionally biased region" description="Basic and acidic residues" evidence="3">
    <location>
        <begin position="19"/>
        <end position="28"/>
    </location>
</feature>
<name>A0AB94IDB2_9GAMM</name>
<feature type="compositionally biased region" description="Polar residues" evidence="3">
    <location>
        <begin position="1"/>
        <end position="18"/>
    </location>
</feature>
<dbReference type="PANTHER" id="PTHR46429">
    <property type="entry name" value="23S RRNA (GUANOSINE-2'-O-)-METHYLTRANSFERASE RLMB"/>
    <property type="match status" value="1"/>
</dbReference>
<dbReference type="GO" id="GO:0032259">
    <property type="term" value="P:methylation"/>
    <property type="evidence" value="ECO:0007669"/>
    <property type="project" value="UniProtKB-KW"/>
</dbReference>
<dbReference type="RefSeq" id="WP_024495844.1">
    <property type="nucleotide sequence ID" value="NZ_AWGA01000041.1"/>
</dbReference>
<comment type="caution">
    <text evidence="5">The sequence shown here is derived from an EMBL/GenBank/DDBJ whole genome shotgun (WGS) entry which is preliminary data.</text>
</comment>
<dbReference type="InterPro" id="IPR013123">
    <property type="entry name" value="SpoU_subst-bd"/>
</dbReference>
<evidence type="ECO:0000256" key="3">
    <source>
        <dbReference type="SAM" id="MobiDB-lite"/>
    </source>
</evidence>
<evidence type="ECO:0000313" key="5">
    <source>
        <dbReference type="EMBL" id="TEA27412.1"/>
    </source>
</evidence>
<dbReference type="SUPFAM" id="SSF55315">
    <property type="entry name" value="L30e-like"/>
    <property type="match status" value="1"/>
</dbReference>
<proteinExistence type="predicted"/>
<dbReference type="Pfam" id="PF08032">
    <property type="entry name" value="SpoU_sub_bind"/>
    <property type="match status" value="1"/>
</dbReference>
<dbReference type="InterPro" id="IPR029028">
    <property type="entry name" value="Alpha/beta_knot_MTases"/>
</dbReference>
<dbReference type="GO" id="GO:0003723">
    <property type="term" value="F:RNA binding"/>
    <property type="evidence" value="ECO:0007669"/>
    <property type="project" value="InterPro"/>
</dbReference>
<accession>A0AB94IDB2</accession>
<keyword evidence="1" id="KW-0489">Methyltransferase</keyword>
<feature type="domain" description="RNA 2-O ribose methyltransferase substrate binding" evidence="4">
    <location>
        <begin position="125"/>
        <end position="200"/>
    </location>
</feature>
<dbReference type="EMBL" id="AWGA01000041">
    <property type="protein sequence ID" value="TEA27412.1"/>
    <property type="molecule type" value="Genomic_DNA"/>
</dbReference>
<dbReference type="InterPro" id="IPR004441">
    <property type="entry name" value="rRNA_MeTrfase_TrmH"/>
</dbReference>
<evidence type="ECO:0000259" key="4">
    <source>
        <dbReference type="SMART" id="SM00967"/>
    </source>
</evidence>
<dbReference type="Proteomes" id="UP000506160">
    <property type="component" value="Unassembled WGS sequence"/>
</dbReference>
<feature type="region of interest" description="Disordered" evidence="3">
    <location>
        <begin position="1"/>
        <end position="96"/>
    </location>
</feature>
<dbReference type="GO" id="GO:0005829">
    <property type="term" value="C:cytosol"/>
    <property type="evidence" value="ECO:0007669"/>
    <property type="project" value="TreeGrafter"/>
</dbReference>
<keyword evidence="2" id="KW-0808">Transferase</keyword>
<evidence type="ECO:0000256" key="1">
    <source>
        <dbReference type="ARBA" id="ARBA00022603"/>
    </source>
</evidence>
<organism evidence="5 6">
    <name type="scientific">Candidatus Schmidhempelia bombi str. Bimp</name>
    <dbReference type="NCBI Taxonomy" id="1387197"/>
    <lineage>
        <taxon>Bacteria</taxon>
        <taxon>Pseudomonadati</taxon>
        <taxon>Pseudomonadota</taxon>
        <taxon>Gammaproteobacteria</taxon>
        <taxon>Orbales</taxon>
        <taxon>Orbaceae</taxon>
        <taxon>Candidatus Schmidhempelia</taxon>
    </lineage>
</organism>
<dbReference type="InterPro" id="IPR029026">
    <property type="entry name" value="tRNA_m1G_MTases_N"/>
</dbReference>
<sequence>MNDNHNVTNKQPTIYYTQKKNESVDHAKRSSVKAAKKTFAERKHKDNRKSSEKSHFGQRSSRIETFNPRKDVTANRGATTKKDNANGSPWQNKKYDKPQRAIYHQDDNSNTNFASLKKQRQNEVYVYSENSCWSVFKQRPTSIIKAFLTQATTTKFRDLVMWLAEQRLGYDIVTDEQMEKLCGTPHHGGICLIVKKRQVSSAIDYLSQHQSLTNDCILAVDDINNPHNLGALIRSAAFFAVNGIILRQPDGREIGSALRIAEGGGEYIKPIKADDMVITLNQFKQAGYQIVTLLPCKMKAFPAESLFDVQFSPKTVFVLFQQVNKSLINIADKVIYLPGSEFMTSLNISVATGILLAKYRM</sequence>
<evidence type="ECO:0000256" key="2">
    <source>
        <dbReference type="ARBA" id="ARBA00022679"/>
    </source>
</evidence>
<evidence type="ECO:0000313" key="6">
    <source>
        <dbReference type="Proteomes" id="UP000506160"/>
    </source>
</evidence>
<dbReference type="Pfam" id="PF00588">
    <property type="entry name" value="SpoU_methylase"/>
    <property type="match status" value="1"/>
</dbReference>
<dbReference type="SUPFAM" id="SSF75217">
    <property type="entry name" value="alpha/beta knot"/>
    <property type="match status" value="1"/>
</dbReference>
<dbReference type="GO" id="GO:0006396">
    <property type="term" value="P:RNA processing"/>
    <property type="evidence" value="ECO:0007669"/>
    <property type="project" value="InterPro"/>
</dbReference>
<dbReference type="Gene3D" id="3.40.1280.10">
    <property type="match status" value="1"/>
</dbReference>
<feature type="compositionally biased region" description="Basic and acidic residues" evidence="3">
    <location>
        <begin position="38"/>
        <end position="55"/>
    </location>
</feature>
<dbReference type="SMART" id="SM00967">
    <property type="entry name" value="SpoU_sub_bind"/>
    <property type="match status" value="1"/>
</dbReference>
<dbReference type="AlphaFoldDB" id="A0AB94IDB2"/>
<protein>
    <recommendedName>
        <fullName evidence="4">RNA 2-O ribose methyltransferase substrate binding domain-containing protein</fullName>
    </recommendedName>
</protein>
<dbReference type="Gene3D" id="3.30.1330.30">
    <property type="match status" value="1"/>
</dbReference>
<dbReference type="InterPro" id="IPR029064">
    <property type="entry name" value="Ribosomal_eL30-like_sf"/>
</dbReference>
<dbReference type="PANTHER" id="PTHR46429:SF2">
    <property type="entry name" value="TRNA_RRNA METHYLTRANSFERASE"/>
    <property type="match status" value="1"/>
</dbReference>
<reference evidence="5 6" key="1">
    <citation type="journal article" date="2014" name="Appl. Environ. Microbiol.">
        <title>Genomic features of a bumble bee symbiont reflect its host environment.</title>
        <authorList>
            <person name="Martinson V.G."/>
            <person name="Magoc T."/>
            <person name="Koch H."/>
            <person name="Salzberg S.L."/>
            <person name="Moran N.A."/>
        </authorList>
    </citation>
    <scope>NUCLEOTIDE SEQUENCE [LARGE SCALE GENOMIC DNA]</scope>
    <source>
        <strain evidence="5 6">Bimp</strain>
    </source>
</reference>
<dbReference type="GO" id="GO:0008173">
    <property type="term" value="F:RNA methyltransferase activity"/>
    <property type="evidence" value="ECO:0007669"/>
    <property type="project" value="InterPro"/>
</dbReference>
<keyword evidence="6" id="KW-1185">Reference proteome</keyword>